<feature type="domain" description="SET" evidence="3">
    <location>
        <begin position="110"/>
        <end position="333"/>
    </location>
</feature>
<feature type="compositionally biased region" description="Low complexity" evidence="1">
    <location>
        <begin position="61"/>
        <end position="82"/>
    </location>
</feature>
<feature type="signal peptide" evidence="2">
    <location>
        <begin position="1"/>
        <end position="18"/>
    </location>
</feature>
<dbReference type="Gene3D" id="3.90.1410.10">
    <property type="entry name" value="set domain protein methyltransferase, domain 1"/>
    <property type="match status" value="1"/>
</dbReference>
<dbReference type="InterPro" id="IPR050600">
    <property type="entry name" value="SETD3_SETD6_MTase"/>
</dbReference>
<protein>
    <recommendedName>
        <fullName evidence="3">SET domain-containing protein</fullName>
    </recommendedName>
</protein>
<dbReference type="EMBL" id="JALLPB020000200">
    <property type="protein sequence ID" value="KAL3815412.1"/>
    <property type="molecule type" value="Genomic_DNA"/>
</dbReference>
<dbReference type="AlphaFoldDB" id="A0ABD3RR38"/>
<evidence type="ECO:0000313" key="5">
    <source>
        <dbReference type="Proteomes" id="UP001530377"/>
    </source>
</evidence>
<dbReference type="PANTHER" id="PTHR13271:SF137">
    <property type="entry name" value="SET DOMAIN-CONTAINING PROTEIN"/>
    <property type="match status" value="1"/>
</dbReference>
<reference evidence="4 5" key="1">
    <citation type="submission" date="2024-10" db="EMBL/GenBank/DDBJ databases">
        <title>Updated reference genomes for cyclostephanoid diatoms.</title>
        <authorList>
            <person name="Roberts W.R."/>
            <person name="Alverson A.J."/>
        </authorList>
    </citation>
    <scope>NUCLEOTIDE SEQUENCE [LARGE SCALE GENOMIC DNA]</scope>
    <source>
        <strain evidence="4 5">AJA228-03</strain>
    </source>
</reference>
<dbReference type="InterPro" id="IPR001214">
    <property type="entry name" value="SET_dom"/>
</dbReference>
<keyword evidence="2" id="KW-0732">Signal</keyword>
<dbReference type="CDD" id="cd10527">
    <property type="entry name" value="SET_LSMT"/>
    <property type="match status" value="1"/>
</dbReference>
<evidence type="ECO:0000313" key="4">
    <source>
        <dbReference type="EMBL" id="KAL3815412.1"/>
    </source>
</evidence>
<sequence>MRYPSIVHLLVAASHAVAFVPLPSPRSRSSFAPSIIPVDDGGGGFVVVHNIIIPHPHHHPSSSSSPPRSPLRASSSSSSSRPAIDVGEFSPRNVRGLESWGTSNGVQMIEGLQLYTEDDGSDYQYVTTVDIPAGTTIMYIPSEMCLSSSIVAIELGNMSNGGLASSVDQLTRIGGQNSIADYHLFLKLLVEYERGEGSPYLPYLDSLPRLYFNSISMTDFCYECLPPLVFSLSRLERVKYDNFRQVLGKVDFISDYTKGDEAVLKWAFNSVYTRAYADKDGQGTDVTITPVGDMFNHGTMTEVEVYFDGPGGNAMVYTTRDVPANSPLRISYGCPTNPSFLFARYGFLDETSPATFCKIMDIPRTPENVDMGMDFSRMLFYHETGDISQEVLDVVLYAKVLANLKSSPETDGYKQAFYQAHMQGDEGTKAGIHEQFRYETLSAIKKHVDTFLESLDALEKKSYGKSLEEHPRLPLILKHNQFVKQTFLKVQANLEAAGVGVMEYA</sequence>
<accession>A0ABD3RR38</accession>
<organism evidence="4 5">
    <name type="scientific">Cyclostephanos tholiformis</name>
    <dbReference type="NCBI Taxonomy" id="382380"/>
    <lineage>
        <taxon>Eukaryota</taxon>
        <taxon>Sar</taxon>
        <taxon>Stramenopiles</taxon>
        <taxon>Ochrophyta</taxon>
        <taxon>Bacillariophyta</taxon>
        <taxon>Coscinodiscophyceae</taxon>
        <taxon>Thalassiosirophycidae</taxon>
        <taxon>Stephanodiscales</taxon>
        <taxon>Stephanodiscaceae</taxon>
        <taxon>Cyclostephanos</taxon>
    </lineage>
</organism>
<feature type="region of interest" description="Disordered" evidence="1">
    <location>
        <begin position="56"/>
        <end position="88"/>
    </location>
</feature>
<evidence type="ECO:0000256" key="2">
    <source>
        <dbReference type="SAM" id="SignalP"/>
    </source>
</evidence>
<proteinExistence type="predicted"/>
<dbReference type="Pfam" id="PF00856">
    <property type="entry name" value="SET"/>
    <property type="match status" value="1"/>
</dbReference>
<dbReference type="PROSITE" id="PS50280">
    <property type="entry name" value="SET"/>
    <property type="match status" value="1"/>
</dbReference>
<evidence type="ECO:0000256" key="1">
    <source>
        <dbReference type="SAM" id="MobiDB-lite"/>
    </source>
</evidence>
<dbReference type="PANTHER" id="PTHR13271">
    <property type="entry name" value="UNCHARACTERIZED PUTATIVE METHYLTRANSFERASE"/>
    <property type="match status" value="1"/>
</dbReference>
<name>A0ABD3RR38_9STRA</name>
<dbReference type="SUPFAM" id="SSF82199">
    <property type="entry name" value="SET domain"/>
    <property type="match status" value="1"/>
</dbReference>
<evidence type="ECO:0000259" key="3">
    <source>
        <dbReference type="PROSITE" id="PS50280"/>
    </source>
</evidence>
<dbReference type="Proteomes" id="UP001530377">
    <property type="component" value="Unassembled WGS sequence"/>
</dbReference>
<feature type="chain" id="PRO_5044787514" description="SET domain-containing protein" evidence="2">
    <location>
        <begin position="19"/>
        <end position="505"/>
    </location>
</feature>
<gene>
    <name evidence="4" type="ORF">ACHAXA_011530</name>
</gene>
<keyword evidence="5" id="KW-1185">Reference proteome</keyword>
<dbReference type="InterPro" id="IPR046341">
    <property type="entry name" value="SET_dom_sf"/>
</dbReference>
<comment type="caution">
    <text evidence="4">The sequence shown here is derived from an EMBL/GenBank/DDBJ whole genome shotgun (WGS) entry which is preliminary data.</text>
</comment>